<evidence type="ECO:0000256" key="1">
    <source>
        <dbReference type="SAM" id="MobiDB-lite"/>
    </source>
</evidence>
<dbReference type="RefSeq" id="WP_103113486.1">
    <property type="nucleotide sequence ID" value="NZ_BEIU01000037.1"/>
</dbReference>
<dbReference type="InterPro" id="IPR036390">
    <property type="entry name" value="WH_DNA-bd_sf"/>
</dbReference>
<feature type="compositionally biased region" description="Basic and acidic residues" evidence="1">
    <location>
        <begin position="243"/>
        <end position="257"/>
    </location>
</feature>
<comment type="caution">
    <text evidence="3">The sequence shown here is derived from an EMBL/GenBank/DDBJ whole genome shotgun (WGS) entry which is preliminary data.</text>
</comment>
<dbReference type="Pfam" id="PF12802">
    <property type="entry name" value="MarR_2"/>
    <property type="match status" value="1"/>
</dbReference>
<dbReference type="AlphaFoldDB" id="A0A2H6BZ48"/>
<sequence>MTQNKIEGKFYALKPEEWLEVTKELRYAEVRVLYYLRTIDPFGGRDLRVKVTDVATATGLQKGTVSKALKVLSDKGYIDLEITEALVKLQTFPKGDGVSRDGEGFPTRNTVSSDAEKFPTGNTVSSDAGEFPTVPSSFLQETPSHCGKHPRTVGNDPVPEPSQDKESSTSKIIKTYSDFKKTLSEDERERFFYFVRKETGKLPNPIIDIEAWLAGKNAAGLNRWEVYHELFEKSEGRTNGQKTGKEQKPRKLSFSERNETKRLARLAGEKWIDPWGLESDV</sequence>
<proteinExistence type="predicted"/>
<dbReference type="GO" id="GO:0003700">
    <property type="term" value="F:DNA-binding transcription factor activity"/>
    <property type="evidence" value="ECO:0007669"/>
    <property type="project" value="InterPro"/>
</dbReference>
<dbReference type="Gene3D" id="1.10.10.10">
    <property type="entry name" value="Winged helix-like DNA-binding domain superfamily/Winged helix DNA-binding domain"/>
    <property type="match status" value="1"/>
</dbReference>
<protein>
    <recommendedName>
        <fullName evidence="2">HTH marR-type domain-containing protein</fullName>
    </recommendedName>
</protein>
<reference evidence="4" key="1">
    <citation type="submission" date="2017-12" db="EMBL/GenBank/DDBJ databases">
        <title>Improved Draft Genome Sequence of Microcystis aeruginosa NIES-298, a Microcystin-Producing Cyanobacterium from Lake Kasumigaura, Japan.</title>
        <authorList>
            <person name="Yamaguchi H."/>
            <person name="Suzuki S."/>
            <person name="Kawachi M."/>
        </authorList>
    </citation>
    <scope>NUCLEOTIDE SEQUENCE [LARGE SCALE GENOMIC DNA]</scope>
    <source>
        <strain evidence="4">NIES-298</strain>
    </source>
</reference>
<evidence type="ECO:0000313" key="3">
    <source>
        <dbReference type="EMBL" id="GBD55408.1"/>
    </source>
</evidence>
<feature type="compositionally biased region" description="Polar residues" evidence="1">
    <location>
        <begin position="134"/>
        <end position="143"/>
    </location>
</feature>
<dbReference type="SUPFAM" id="SSF46785">
    <property type="entry name" value="Winged helix' DNA-binding domain"/>
    <property type="match status" value="1"/>
</dbReference>
<dbReference type="EMBL" id="BEYQ01000023">
    <property type="protein sequence ID" value="GBD55408.1"/>
    <property type="molecule type" value="Genomic_DNA"/>
</dbReference>
<accession>A0A2H6BZ48</accession>
<dbReference type="Proteomes" id="UP000236321">
    <property type="component" value="Unassembled WGS sequence"/>
</dbReference>
<name>A0A2H6BZ48_MICAE</name>
<feature type="domain" description="HTH marR-type" evidence="2">
    <location>
        <begin position="28"/>
        <end position="81"/>
    </location>
</feature>
<evidence type="ECO:0000313" key="4">
    <source>
        <dbReference type="Proteomes" id="UP000236321"/>
    </source>
</evidence>
<feature type="region of interest" description="Disordered" evidence="1">
    <location>
        <begin position="235"/>
        <end position="257"/>
    </location>
</feature>
<feature type="region of interest" description="Disordered" evidence="1">
    <location>
        <begin position="95"/>
        <end position="171"/>
    </location>
</feature>
<dbReference type="InterPro" id="IPR036388">
    <property type="entry name" value="WH-like_DNA-bd_sf"/>
</dbReference>
<evidence type="ECO:0000259" key="2">
    <source>
        <dbReference type="Pfam" id="PF12802"/>
    </source>
</evidence>
<organism evidence="3 4">
    <name type="scientific">Microcystis aeruginosa NIES-298</name>
    <dbReference type="NCBI Taxonomy" id="449468"/>
    <lineage>
        <taxon>Bacteria</taxon>
        <taxon>Bacillati</taxon>
        <taxon>Cyanobacteriota</taxon>
        <taxon>Cyanophyceae</taxon>
        <taxon>Oscillatoriophycideae</taxon>
        <taxon>Chroococcales</taxon>
        <taxon>Microcystaceae</taxon>
        <taxon>Microcystis</taxon>
    </lineage>
</organism>
<dbReference type="InterPro" id="IPR000835">
    <property type="entry name" value="HTH_MarR-typ"/>
</dbReference>
<gene>
    <name evidence="3" type="ORF">BGM30_45010</name>
</gene>